<keyword evidence="4 7" id="KW-0812">Transmembrane</keyword>
<evidence type="ECO:0000256" key="6">
    <source>
        <dbReference type="ARBA" id="ARBA00023136"/>
    </source>
</evidence>
<feature type="transmembrane region" description="Helical" evidence="7">
    <location>
        <begin position="189"/>
        <end position="207"/>
    </location>
</feature>
<evidence type="ECO:0000256" key="1">
    <source>
        <dbReference type="ARBA" id="ARBA00004651"/>
    </source>
</evidence>
<dbReference type="PANTHER" id="PTHR40074">
    <property type="entry name" value="O-ACETYLTRANSFERASE WECH"/>
    <property type="match status" value="1"/>
</dbReference>
<feature type="transmembrane region" description="Helical" evidence="7">
    <location>
        <begin position="26"/>
        <end position="43"/>
    </location>
</feature>
<keyword evidence="5 7" id="KW-1133">Transmembrane helix</keyword>
<feature type="transmembrane region" description="Helical" evidence="7">
    <location>
        <begin position="165"/>
        <end position="183"/>
    </location>
</feature>
<feature type="transmembrane region" description="Helical" evidence="7">
    <location>
        <begin position="279"/>
        <end position="298"/>
    </location>
</feature>
<dbReference type="GO" id="GO:0016746">
    <property type="term" value="F:acyltransferase activity"/>
    <property type="evidence" value="ECO:0007669"/>
    <property type="project" value="UniProtKB-KW"/>
</dbReference>
<keyword evidence="3" id="KW-1003">Cell membrane</keyword>
<proteinExistence type="inferred from homology"/>
<dbReference type="EMBL" id="CP117411">
    <property type="protein sequence ID" value="WCT71888.1"/>
    <property type="molecule type" value="Genomic_DNA"/>
</dbReference>
<protein>
    <submittedName>
        <fullName evidence="9">Acyltransferase</fullName>
    </submittedName>
</protein>
<feature type="transmembrane region" description="Helical" evidence="7">
    <location>
        <begin position="216"/>
        <end position="237"/>
    </location>
</feature>
<evidence type="ECO:0000259" key="8">
    <source>
        <dbReference type="Pfam" id="PF01757"/>
    </source>
</evidence>
<evidence type="ECO:0000256" key="2">
    <source>
        <dbReference type="ARBA" id="ARBA00007400"/>
    </source>
</evidence>
<evidence type="ECO:0000313" key="10">
    <source>
        <dbReference type="Proteomes" id="UP001220395"/>
    </source>
</evidence>
<evidence type="ECO:0000313" key="9">
    <source>
        <dbReference type="EMBL" id="WCT71888.1"/>
    </source>
</evidence>
<evidence type="ECO:0000256" key="4">
    <source>
        <dbReference type="ARBA" id="ARBA00022692"/>
    </source>
</evidence>
<dbReference type="InterPro" id="IPR002656">
    <property type="entry name" value="Acyl_transf_3_dom"/>
</dbReference>
<feature type="transmembrane region" description="Helical" evidence="7">
    <location>
        <begin position="139"/>
        <end position="158"/>
    </location>
</feature>
<sequence length="342" mass="36712">MTAPPASRFAFLGATAHSGTVDRVQVARGLACMLLVLFHVIGGRQSDGLGIGDDEPLRLLLDFLLAIRMPMFAAISGYVYALKPLDPARPGVFLRGKARRLALPLLSATTLFYLATLARQPVPAGAAVVGLLHAYVFSYAIYWFLQAMLLIFLILPLLERRVLHSPWGIGAAIAIAFLLTVPAEPIDFLSINGAFFLAPYFFVGIAARRFITLTPAIVRLALAVLVVALGVHLAHVLTLPAGLRGGRGTAVALVIGAIVPVLTIAYAPRIRWIAKVGAASFAIFLFHIFFVVPVRAVLLKVGVEDVATHILIGMAAGLIGPMVLERLLLLTPPIRRLFLGLR</sequence>
<evidence type="ECO:0000256" key="3">
    <source>
        <dbReference type="ARBA" id="ARBA00022475"/>
    </source>
</evidence>
<dbReference type="PANTHER" id="PTHR40074:SF2">
    <property type="entry name" value="O-ACETYLTRANSFERASE WECH"/>
    <property type="match status" value="1"/>
</dbReference>
<keyword evidence="6 7" id="KW-0472">Membrane</keyword>
<dbReference type="Proteomes" id="UP001220395">
    <property type="component" value="Chromosome"/>
</dbReference>
<keyword evidence="9" id="KW-0012">Acyltransferase</keyword>
<feature type="transmembrane region" description="Helical" evidence="7">
    <location>
        <begin position="249"/>
        <end position="267"/>
    </location>
</feature>
<reference evidence="9 10" key="1">
    <citation type="submission" date="2023-02" db="EMBL/GenBank/DDBJ databases">
        <title>Genome sequence of Sphingomonas naphthae.</title>
        <authorList>
            <person name="Kim S."/>
            <person name="Heo J."/>
            <person name="Kwon S.-W."/>
        </authorList>
    </citation>
    <scope>NUCLEOTIDE SEQUENCE [LARGE SCALE GENOMIC DNA]</scope>
    <source>
        <strain evidence="9 10">KACC 18716</strain>
    </source>
</reference>
<evidence type="ECO:0000256" key="7">
    <source>
        <dbReference type="SAM" id="Phobius"/>
    </source>
</evidence>
<gene>
    <name evidence="9" type="ORF">PQ455_09500</name>
</gene>
<feature type="domain" description="Acyltransferase 3" evidence="8">
    <location>
        <begin position="24"/>
        <end position="325"/>
    </location>
</feature>
<organism evidence="9 10">
    <name type="scientific">Sphingomonas naphthae</name>
    <dbReference type="NCBI Taxonomy" id="1813468"/>
    <lineage>
        <taxon>Bacteria</taxon>
        <taxon>Pseudomonadati</taxon>
        <taxon>Pseudomonadota</taxon>
        <taxon>Alphaproteobacteria</taxon>
        <taxon>Sphingomonadales</taxon>
        <taxon>Sphingomonadaceae</taxon>
        <taxon>Sphingomonas</taxon>
    </lineage>
</organism>
<dbReference type="RefSeq" id="WP_273685835.1">
    <property type="nucleotide sequence ID" value="NZ_CP117411.1"/>
</dbReference>
<accession>A0ABY7TGC9</accession>
<keyword evidence="10" id="KW-1185">Reference proteome</keyword>
<dbReference type="Pfam" id="PF01757">
    <property type="entry name" value="Acyl_transf_3"/>
    <property type="match status" value="1"/>
</dbReference>
<comment type="subcellular location">
    <subcellularLocation>
        <location evidence="1">Cell membrane</location>
        <topology evidence="1">Multi-pass membrane protein</topology>
    </subcellularLocation>
</comment>
<name>A0ABY7TGC9_9SPHN</name>
<comment type="similarity">
    <text evidence="2">Belongs to the acyltransferase 3 family.</text>
</comment>
<evidence type="ECO:0000256" key="5">
    <source>
        <dbReference type="ARBA" id="ARBA00022989"/>
    </source>
</evidence>
<keyword evidence="9" id="KW-0808">Transferase</keyword>
<feature type="transmembrane region" description="Helical" evidence="7">
    <location>
        <begin position="63"/>
        <end position="81"/>
    </location>
</feature>
<feature type="transmembrane region" description="Helical" evidence="7">
    <location>
        <begin position="101"/>
        <end position="119"/>
    </location>
</feature>
<feature type="transmembrane region" description="Helical" evidence="7">
    <location>
        <begin position="310"/>
        <end position="329"/>
    </location>
</feature>